<sequence length="146" mass="16359">MIRDSFSCAFVSVKCTSLFSLFVLHQNEHSSIYGRNFADYMNMGLDELLTIYSGAFRRLWTFETPPLFLPSQSSIKTKLTFEDGYEGAIDKWLQDQYTIQQPLPPPPPPPPPSPPPLYPPPPPPPPSPPPLYPPPYTPPPKSPPPP</sequence>
<dbReference type="AlphaFoldDB" id="A0A9Q5N3A0"/>
<name>A0A9Q5N3A0_SANBA</name>
<keyword evidence="3" id="KW-1185">Reference proteome</keyword>
<evidence type="ECO:0000256" key="1">
    <source>
        <dbReference type="SAM" id="MobiDB-lite"/>
    </source>
</evidence>
<proteinExistence type="predicted"/>
<comment type="caution">
    <text evidence="2">The sequence shown here is derived from an EMBL/GenBank/DDBJ whole genome shotgun (WGS) entry which is preliminary data.</text>
</comment>
<dbReference type="Proteomes" id="UP000757232">
    <property type="component" value="Unassembled WGS sequence"/>
</dbReference>
<organism evidence="2 3">
    <name type="scientific">Sanghuangporus baumii</name>
    <name type="common">Phellinus baumii</name>
    <dbReference type="NCBI Taxonomy" id="108892"/>
    <lineage>
        <taxon>Eukaryota</taxon>
        <taxon>Fungi</taxon>
        <taxon>Dikarya</taxon>
        <taxon>Basidiomycota</taxon>
        <taxon>Agaricomycotina</taxon>
        <taxon>Agaricomycetes</taxon>
        <taxon>Hymenochaetales</taxon>
        <taxon>Hymenochaetaceae</taxon>
        <taxon>Sanghuangporus</taxon>
    </lineage>
</organism>
<dbReference type="PRINTS" id="PR01217">
    <property type="entry name" value="PRICHEXTENSN"/>
</dbReference>
<accession>A0A9Q5N3A0</accession>
<dbReference type="EMBL" id="LNZH02000193">
    <property type="protein sequence ID" value="OCB87255.1"/>
    <property type="molecule type" value="Genomic_DNA"/>
</dbReference>
<gene>
    <name evidence="2" type="ORF">A7U60_g5582</name>
</gene>
<evidence type="ECO:0000313" key="3">
    <source>
        <dbReference type="Proteomes" id="UP000757232"/>
    </source>
</evidence>
<protein>
    <submittedName>
        <fullName evidence="2">Uncharacterized protein</fullName>
    </submittedName>
</protein>
<reference evidence="2" key="1">
    <citation type="submission" date="2016-06" db="EMBL/GenBank/DDBJ databases">
        <title>Draft Genome sequence of the fungus Inonotus baumii.</title>
        <authorList>
            <person name="Zhu H."/>
            <person name="Lin W."/>
        </authorList>
    </citation>
    <scope>NUCLEOTIDE SEQUENCE</scope>
    <source>
        <strain evidence="2">821</strain>
    </source>
</reference>
<evidence type="ECO:0000313" key="2">
    <source>
        <dbReference type="EMBL" id="OCB87255.1"/>
    </source>
</evidence>
<feature type="region of interest" description="Disordered" evidence="1">
    <location>
        <begin position="97"/>
        <end position="146"/>
    </location>
</feature>
<feature type="compositionally biased region" description="Pro residues" evidence="1">
    <location>
        <begin position="102"/>
        <end position="146"/>
    </location>
</feature>